<dbReference type="AlphaFoldDB" id="C9SN16"/>
<feature type="region of interest" description="Disordered" evidence="1">
    <location>
        <begin position="1"/>
        <end position="37"/>
    </location>
</feature>
<evidence type="ECO:0000313" key="2">
    <source>
        <dbReference type="EMBL" id="EEY20181.1"/>
    </source>
</evidence>
<dbReference type="EMBL" id="DS985220">
    <property type="protein sequence ID" value="EEY20181.1"/>
    <property type="molecule type" value="Genomic_DNA"/>
</dbReference>
<feature type="compositionally biased region" description="Basic residues" evidence="1">
    <location>
        <begin position="58"/>
        <end position="67"/>
    </location>
</feature>
<dbReference type="STRING" id="526221.C9SN16"/>
<dbReference type="GeneID" id="9535195"/>
<dbReference type="InterPro" id="IPR015157">
    <property type="entry name" value="TMA7"/>
</dbReference>
<name>C9SN16_VERA1</name>
<dbReference type="OrthoDB" id="3052842at2759"/>
<reference evidence="3" key="1">
    <citation type="journal article" date="2011" name="PLoS Pathog.">
        <title>Comparative genomics yields insights into niche adaptation of plant vascular wilt pathogens.</title>
        <authorList>
            <person name="Klosterman S.J."/>
            <person name="Subbarao K.V."/>
            <person name="Kang S."/>
            <person name="Veronese P."/>
            <person name="Gold S.E."/>
            <person name="Thomma B.P.H.J."/>
            <person name="Chen Z."/>
            <person name="Henrissat B."/>
            <person name="Lee Y.-H."/>
            <person name="Park J."/>
            <person name="Garcia-Pedrajas M.D."/>
            <person name="Barbara D.J."/>
            <person name="Anchieta A."/>
            <person name="de Jonge R."/>
            <person name="Santhanam P."/>
            <person name="Maruthachalam K."/>
            <person name="Atallah Z."/>
            <person name="Amyotte S.G."/>
            <person name="Paz Z."/>
            <person name="Inderbitzin P."/>
            <person name="Hayes R.J."/>
            <person name="Heiman D.I."/>
            <person name="Young S."/>
            <person name="Zeng Q."/>
            <person name="Engels R."/>
            <person name="Galagan J."/>
            <person name="Cuomo C.A."/>
            <person name="Dobinson K.F."/>
            <person name="Ma L.-J."/>
        </authorList>
    </citation>
    <scope>NUCLEOTIDE SEQUENCE [LARGE SCALE GENOMIC DNA]</scope>
    <source>
        <strain evidence="3">VaMs.102 / ATCC MYA-4576 / FGSC 10136</strain>
    </source>
</reference>
<dbReference type="Proteomes" id="UP000008698">
    <property type="component" value="Unassembled WGS sequence"/>
</dbReference>
<dbReference type="Pfam" id="PF09072">
    <property type="entry name" value="TMA7"/>
    <property type="match status" value="2"/>
</dbReference>
<accession>C9SN16</accession>
<feature type="region of interest" description="Disordered" evidence="1">
    <location>
        <begin position="52"/>
        <end position="112"/>
    </location>
</feature>
<dbReference type="RefSeq" id="XP_003003848.1">
    <property type="nucleotide sequence ID" value="XM_003003802.1"/>
</dbReference>
<protein>
    <submittedName>
        <fullName evidence="2">Predicted protein</fullName>
    </submittedName>
</protein>
<evidence type="ECO:0000256" key="1">
    <source>
        <dbReference type="SAM" id="MobiDB-lite"/>
    </source>
</evidence>
<dbReference type="HOGENOM" id="CLU_1961255_0_0_1"/>
<organism evidence="3">
    <name type="scientific">Verticillium alfalfae (strain VaMs.102 / ATCC MYA-4576 / FGSC 10136)</name>
    <name type="common">Verticillium wilt of alfalfa</name>
    <name type="synonym">Verticillium albo-atrum</name>
    <dbReference type="NCBI Taxonomy" id="526221"/>
    <lineage>
        <taxon>Eukaryota</taxon>
        <taxon>Fungi</taxon>
        <taxon>Dikarya</taxon>
        <taxon>Ascomycota</taxon>
        <taxon>Pezizomycotina</taxon>
        <taxon>Sordariomycetes</taxon>
        <taxon>Hypocreomycetidae</taxon>
        <taxon>Glomerellales</taxon>
        <taxon>Plectosphaerellaceae</taxon>
        <taxon>Verticillium</taxon>
    </lineage>
</organism>
<proteinExistence type="predicted"/>
<dbReference type="PANTHER" id="PTHR28632">
    <property type="entry name" value="TRANSLATION MACHINERY-ASSOCIATED PROTEIN 7"/>
    <property type="match status" value="1"/>
</dbReference>
<dbReference type="KEGG" id="val:VDBG_06291"/>
<feature type="compositionally biased region" description="Basic and acidic residues" evidence="1">
    <location>
        <begin position="86"/>
        <end position="96"/>
    </location>
</feature>
<keyword evidence="3" id="KW-1185">Reference proteome</keyword>
<gene>
    <name evidence="2" type="ORF">VDBG_06291</name>
</gene>
<sequence>MGGANRDGGKAKPLKAPKKQNKEMDEEDIAFPRRRRPVGETSFMFPLDLCADHTAPQQRRRPARRWPSRAQGKGPLASGGIKKSGKKLDEVSGIDHRRPKMKSTICPSNIGHQRHGTCFAAREWSHLA</sequence>
<dbReference type="eggNOG" id="ENOG502SBUJ">
    <property type="taxonomic scope" value="Eukaryota"/>
</dbReference>
<evidence type="ECO:0000313" key="3">
    <source>
        <dbReference type="Proteomes" id="UP000008698"/>
    </source>
</evidence>